<dbReference type="EMBL" id="JBBNAE010000004">
    <property type="protein sequence ID" value="KAK9131283.1"/>
    <property type="molecule type" value="Genomic_DNA"/>
</dbReference>
<reference evidence="2 3" key="1">
    <citation type="submission" date="2024-01" db="EMBL/GenBank/DDBJ databases">
        <title>Genome assemblies of Stephania.</title>
        <authorList>
            <person name="Yang L."/>
        </authorList>
    </citation>
    <scope>NUCLEOTIDE SEQUENCE [LARGE SCALE GENOMIC DNA]</scope>
    <source>
        <strain evidence="2">QJT</strain>
        <tissue evidence="2">Leaf</tissue>
    </source>
</reference>
<name>A0AAP0JE18_9MAGN</name>
<protein>
    <submittedName>
        <fullName evidence="2">Uncharacterized protein</fullName>
    </submittedName>
</protein>
<comment type="caution">
    <text evidence="2">The sequence shown here is derived from an EMBL/GenBank/DDBJ whole genome shotgun (WGS) entry which is preliminary data.</text>
</comment>
<gene>
    <name evidence="2" type="ORF">Sjap_011770</name>
</gene>
<feature type="chain" id="PRO_5042845836" evidence="1">
    <location>
        <begin position="18"/>
        <end position="76"/>
    </location>
</feature>
<dbReference type="Proteomes" id="UP001417504">
    <property type="component" value="Unassembled WGS sequence"/>
</dbReference>
<dbReference type="AlphaFoldDB" id="A0AAP0JE18"/>
<sequence>MQKHGFLLIVFLSFVNCWSTPKIETFVLSRIENQWFGEPLNWNEMGDNVLEANKNPDWMVECKKTMLALEAPKSEF</sequence>
<proteinExistence type="predicted"/>
<accession>A0AAP0JE18</accession>
<keyword evidence="1" id="KW-0732">Signal</keyword>
<feature type="signal peptide" evidence="1">
    <location>
        <begin position="1"/>
        <end position="17"/>
    </location>
</feature>
<evidence type="ECO:0000313" key="3">
    <source>
        <dbReference type="Proteomes" id="UP001417504"/>
    </source>
</evidence>
<keyword evidence="3" id="KW-1185">Reference proteome</keyword>
<evidence type="ECO:0000313" key="2">
    <source>
        <dbReference type="EMBL" id="KAK9131283.1"/>
    </source>
</evidence>
<organism evidence="2 3">
    <name type="scientific">Stephania japonica</name>
    <dbReference type="NCBI Taxonomy" id="461633"/>
    <lineage>
        <taxon>Eukaryota</taxon>
        <taxon>Viridiplantae</taxon>
        <taxon>Streptophyta</taxon>
        <taxon>Embryophyta</taxon>
        <taxon>Tracheophyta</taxon>
        <taxon>Spermatophyta</taxon>
        <taxon>Magnoliopsida</taxon>
        <taxon>Ranunculales</taxon>
        <taxon>Menispermaceae</taxon>
        <taxon>Menispermoideae</taxon>
        <taxon>Cissampelideae</taxon>
        <taxon>Stephania</taxon>
    </lineage>
</organism>
<evidence type="ECO:0000256" key="1">
    <source>
        <dbReference type="SAM" id="SignalP"/>
    </source>
</evidence>